<feature type="repeat" description="ANK" evidence="3">
    <location>
        <begin position="1679"/>
        <end position="1711"/>
    </location>
</feature>
<keyword evidence="1" id="KW-0677">Repeat</keyword>
<reference evidence="5" key="2">
    <citation type="submission" date="2020-09" db="EMBL/GenBank/DDBJ databases">
        <title>Reference genome assembly for Australian Ascochyta lentis isolate Al4.</title>
        <authorList>
            <person name="Lee R.C."/>
            <person name="Farfan-Caceres L.M."/>
            <person name="Debler J.W."/>
            <person name="Williams A.H."/>
            <person name="Henares B.M."/>
        </authorList>
    </citation>
    <scope>NUCLEOTIDE SEQUENCE</scope>
    <source>
        <strain evidence="5">Al4</strain>
    </source>
</reference>
<dbReference type="Pfam" id="PF00023">
    <property type="entry name" value="Ank"/>
    <property type="match status" value="1"/>
</dbReference>
<dbReference type="EMBL" id="RZGK01000005">
    <property type="protein sequence ID" value="KAF9698977.1"/>
    <property type="molecule type" value="Genomic_DNA"/>
</dbReference>
<keyword evidence="2 3" id="KW-0040">ANK repeat</keyword>
<feature type="repeat" description="ANK" evidence="3">
    <location>
        <begin position="546"/>
        <end position="573"/>
    </location>
</feature>
<evidence type="ECO:0000256" key="1">
    <source>
        <dbReference type="ARBA" id="ARBA00022737"/>
    </source>
</evidence>
<name>A0A8H7MLV0_9PLEO</name>
<dbReference type="InterPro" id="IPR036770">
    <property type="entry name" value="Ankyrin_rpt-contain_sf"/>
</dbReference>
<dbReference type="SUPFAM" id="SSF48403">
    <property type="entry name" value="Ankyrin repeat"/>
    <property type="match status" value="3"/>
</dbReference>
<reference evidence="5" key="1">
    <citation type="submission" date="2018-12" db="EMBL/GenBank/DDBJ databases">
        <authorList>
            <person name="Syme R.A."/>
            <person name="Farfan-Caceres L."/>
            <person name="Lichtenzveig J."/>
        </authorList>
    </citation>
    <scope>NUCLEOTIDE SEQUENCE</scope>
    <source>
        <strain evidence="5">Al4</strain>
    </source>
</reference>
<evidence type="ECO:0000256" key="3">
    <source>
        <dbReference type="PROSITE-ProRule" id="PRU00023"/>
    </source>
</evidence>
<feature type="compositionally biased region" description="Basic and acidic residues" evidence="4">
    <location>
        <begin position="605"/>
        <end position="625"/>
    </location>
</feature>
<organism evidence="5 6">
    <name type="scientific">Ascochyta lentis</name>
    <dbReference type="NCBI Taxonomy" id="205686"/>
    <lineage>
        <taxon>Eukaryota</taxon>
        <taxon>Fungi</taxon>
        <taxon>Dikarya</taxon>
        <taxon>Ascomycota</taxon>
        <taxon>Pezizomycotina</taxon>
        <taxon>Dothideomycetes</taxon>
        <taxon>Pleosporomycetidae</taxon>
        <taxon>Pleosporales</taxon>
        <taxon>Pleosporineae</taxon>
        <taxon>Didymellaceae</taxon>
        <taxon>Ascochyta</taxon>
    </lineage>
</organism>
<dbReference type="SMART" id="SM00248">
    <property type="entry name" value="ANK"/>
    <property type="match status" value="11"/>
</dbReference>
<evidence type="ECO:0000313" key="6">
    <source>
        <dbReference type="Proteomes" id="UP000651452"/>
    </source>
</evidence>
<dbReference type="Proteomes" id="UP000651452">
    <property type="component" value="Unassembled WGS sequence"/>
</dbReference>
<dbReference type="PROSITE" id="PS50088">
    <property type="entry name" value="ANK_REPEAT"/>
    <property type="match status" value="6"/>
</dbReference>
<feature type="region of interest" description="Disordered" evidence="4">
    <location>
        <begin position="605"/>
        <end position="645"/>
    </location>
</feature>
<dbReference type="Gene3D" id="1.25.40.20">
    <property type="entry name" value="Ankyrin repeat-containing domain"/>
    <property type="match status" value="4"/>
</dbReference>
<feature type="repeat" description="ANK" evidence="3">
    <location>
        <begin position="704"/>
        <end position="726"/>
    </location>
</feature>
<evidence type="ECO:0008006" key="7">
    <source>
        <dbReference type="Google" id="ProtNLM"/>
    </source>
</evidence>
<dbReference type="Pfam" id="PF12796">
    <property type="entry name" value="Ank_2"/>
    <property type="match status" value="1"/>
</dbReference>
<accession>A0A8H7MLV0</accession>
<feature type="region of interest" description="Disordered" evidence="4">
    <location>
        <begin position="657"/>
        <end position="692"/>
    </location>
</feature>
<proteinExistence type="predicted"/>
<feature type="region of interest" description="Disordered" evidence="4">
    <location>
        <begin position="1809"/>
        <end position="1834"/>
    </location>
</feature>
<dbReference type="OrthoDB" id="539213at2759"/>
<sequence>MSFKEMSTKNQNIEPIALPKLPVEHADWLSYVSKHPSTSMHELLAPYKEYDAKLREVFAQQPSHPAIEMSNTVPMFTGKERDVKIRARNLATESEEERQRFLMPLKASDRKTDGAPAIVQSLKEFQTNFQLFSESALVDMDWSNVVVAGSAVVTSLLPVPAEHNTSKRALREYYHQKLAPASDVDLFLYDLTEEQAVEKIKQIEQRIRDSILTETTTIRTKNAITIASQYPTRHVQIVLRIYRSISEILTGFDVDCSCAAYDGKQVYASPRAVAAYMTQINTIDLTRRSPSYENRLSKYSHRGFEVYWPLLDRSRIDPTIFERSFGRTLGLARLLVLEKLPSTTDRDSYVDQRRAERGRPAINRWNTRKHKLNGNVKDDHDDEVPDWIESDEVSDYHTFTVPYGPKFHARKIERLLYAKDLLLNAEWNRPKDRETTLHRHPAFFGNATDVIADCCGYCPKPATPEDEAIAEVENKIYVSGDLTFIQDDPGRQTIGSFHPLTDDDWTEMAYVGNTARLCQAIVDGDVDHVQDWLSQEGADPNERDYTGRTPLQLAVMSSTPEVVQILIDAGARIVARMIDGRTALHLAAMRGEAAMVKAILVKSEANEEKGAEKEDAKRKQRKVDDGTDQPTVPADSQMADAEATHSDDDIDMLDEDEDEHADATTEGSIVNIRGKQQPEENNMPIDENEDDPDVYDVNVLAWDTPVSPLHLAITNGHVEVVKLLVQDFGADVLLPVKLVHEHDKSPRAAILPLVLALQLPPQKADEMTQALIALGASPAQADVDNITALHYFAAKNAALLSTMISANLPAAKRAVNHLHMSGYQHSPSATSALQSAIEHGDVKSIDALLELGAQPQMDFGVYMSSYKTKWEAYGMSEHNEKMFQTSFQQPVHTAVANELPSVVFKLLDAGADVNCLNGGAWRAVHDGRIGGYESAHSLLDTTREKIKILRQWIDKEQQDKSVTTPNMFGNTRTHIFAPVPLEEDAHYLDGLSPGTYAHWSTLKQLQATKRVYEEDVKKYEEAAKAMPKEADGWKEKLAEVQTLLADYESLESGLLERGAKTFEELYPDINLDANRNQHQSGYKPDPPKPWTPKLNFNLPDLTNEQREAYLKLFQACWDADLAIVKELTLSVWAENQTPLKIAVQDTSGFSPFSIAVLRKHLDLAKALLEIAHVQFAPVEKSGQSKYTLQAEDSDSQDDTSRNGEEDGFQIFHEIVDDKFTVENIGEVQSQVKSRVTALAMLAWSCPVSRFLEEDDTSTSQLDYSSFRSDSGYRHRRSLGIRAPRKLLKDAATGRIYRVSQPIVHENYPQVAKPGNLFQMAILLDDASLLQFLINAGEEYTIRRQRTDDEPASRFYSFSEQDFFYAIQLGKVQLLRDIVKRTGAGIPLDDLVKKSGVEINKKPKYYQSLSVHGKKRADWAAAGRDTQCEPSREEHPPLLHAARLTNLDSIEWFLSDAATHAYIEFAENNKNDIRIQSLAKAKGGLQASISKWLNLRSKLLIHVVVLGKTNADSLELLKHLCETQPDSINHKSAAGLTPLQLAFSLHRVEMAKILIEAGGDQTSRNHEGDNLFHSALNPNLVASDNGRATLRQLLNLIDSRLISGMVTERATSAPGAATPLAKWMYTAVRNNYYSSGYSRRRNHYRNDNERPDSVTKVQEETLRIILDSSNGSDLGLVNGEGDTPLHAAVRYGADHLLRVMLSCRPELLCRENASGRTPYEMAEDAHLAQNVFKGPPVVCQVQRSRWAYQEPTSDILERKPESFVEEIKNKQVPTEKVWEVCKEFERKAGRGTKRKLVSLLEANEIAKRLAGKKVKTGDESSSQNGDEGESAPKGDEVDVWFYAGLAADRW</sequence>
<evidence type="ECO:0000256" key="4">
    <source>
        <dbReference type="SAM" id="MobiDB-lite"/>
    </source>
</evidence>
<gene>
    <name evidence="5" type="ORF">EKO04_003303</name>
</gene>
<comment type="caution">
    <text evidence="5">The sequence shown here is derived from an EMBL/GenBank/DDBJ whole genome shotgun (WGS) entry which is preliminary data.</text>
</comment>
<evidence type="ECO:0000256" key="2">
    <source>
        <dbReference type="ARBA" id="ARBA00023043"/>
    </source>
</evidence>
<dbReference type="PROSITE" id="PS50297">
    <property type="entry name" value="ANK_REP_REGION"/>
    <property type="match status" value="5"/>
</dbReference>
<feature type="repeat" description="ANK" evidence="3">
    <location>
        <begin position="579"/>
        <end position="600"/>
    </location>
</feature>
<keyword evidence="6" id="KW-1185">Reference proteome</keyword>
<dbReference type="PANTHER" id="PTHR24198">
    <property type="entry name" value="ANKYRIN REPEAT AND PROTEIN KINASE DOMAIN-CONTAINING PROTEIN"/>
    <property type="match status" value="1"/>
</dbReference>
<feature type="repeat" description="ANK" evidence="3">
    <location>
        <begin position="1533"/>
        <end position="1565"/>
    </location>
</feature>
<evidence type="ECO:0000313" key="5">
    <source>
        <dbReference type="EMBL" id="KAF9698977.1"/>
    </source>
</evidence>
<protein>
    <recommendedName>
        <fullName evidence="7">Ankyrin repeat protein</fullName>
    </recommendedName>
</protein>
<dbReference type="InterPro" id="IPR002110">
    <property type="entry name" value="Ankyrin_rpt"/>
</dbReference>
<feature type="repeat" description="ANK" evidence="3">
    <location>
        <begin position="886"/>
        <end position="918"/>
    </location>
</feature>
<dbReference type="PANTHER" id="PTHR24198:SF165">
    <property type="entry name" value="ANKYRIN REPEAT-CONTAINING PROTEIN-RELATED"/>
    <property type="match status" value="1"/>
</dbReference>